<evidence type="ECO:0000313" key="1">
    <source>
        <dbReference type="EMBL" id="WXB19091.1"/>
    </source>
</evidence>
<dbReference type="RefSeq" id="WP_394828714.1">
    <property type="nucleotide sequence ID" value="NZ_CP089984.1"/>
</dbReference>
<protein>
    <submittedName>
        <fullName evidence="1">Uncharacterized protein</fullName>
    </submittedName>
</protein>
<organism evidence="1 2">
    <name type="scientific">Pendulispora albinea</name>
    <dbReference type="NCBI Taxonomy" id="2741071"/>
    <lineage>
        <taxon>Bacteria</taxon>
        <taxon>Pseudomonadati</taxon>
        <taxon>Myxococcota</taxon>
        <taxon>Myxococcia</taxon>
        <taxon>Myxococcales</taxon>
        <taxon>Sorangiineae</taxon>
        <taxon>Pendulisporaceae</taxon>
        <taxon>Pendulispora</taxon>
    </lineage>
</organism>
<name>A0ABZ2M994_9BACT</name>
<dbReference type="EMBL" id="CP089984">
    <property type="protein sequence ID" value="WXB19091.1"/>
    <property type="molecule type" value="Genomic_DNA"/>
</dbReference>
<reference evidence="1 2" key="1">
    <citation type="submission" date="2021-12" db="EMBL/GenBank/DDBJ databases">
        <title>Discovery of the Pendulisporaceae a myxobacterial family with distinct sporulation behavior and unique specialized metabolism.</title>
        <authorList>
            <person name="Garcia R."/>
            <person name="Popoff A."/>
            <person name="Bader C.D."/>
            <person name="Loehr J."/>
            <person name="Walesch S."/>
            <person name="Walt C."/>
            <person name="Boldt J."/>
            <person name="Bunk B."/>
            <person name="Haeckl F.J.F.P.J."/>
            <person name="Gunesch A.P."/>
            <person name="Birkelbach J."/>
            <person name="Nuebel U."/>
            <person name="Pietschmann T."/>
            <person name="Bach T."/>
            <person name="Mueller R."/>
        </authorList>
    </citation>
    <scope>NUCLEOTIDE SEQUENCE [LARGE SCALE GENOMIC DNA]</scope>
    <source>
        <strain evidence="1 2">MSr11954</strain>
    </source>
</reference>
<evidence type="ECO:0000313" key="2">
    <source>
        <dbReference type="Proteomes" id="UP001370348"/>
    </source>
</evidence>
<accession>A0ABZ2M994</accession>
<dbReference type="Proteomes" id="UP001370348">
    <property type="component" value="Chromosome"/>
</dbReference>
<gene>
    <name evidence="1" type="ORF">LZC94_17855</name>
</gene>
<proteinExistence type="predicted"/>
<keyword evidence="2" id="KW-1185">Reference proteome</keyword>
<sequence>MSARTDDGSRSCALDCQGGPAQLTCKGALGDCQVHRGGLGVCERR</sequence>